<proteinExistence type="predicted"/>
<reference evidence="1 2" key="1">
    <citation type="journal article" date="2021" name="Commun. Biol.">
        <title>The genome of Shorea leprosula (Dipterocarpaceae) highlights the ecological relevance of drought in aseasonal tropical rainforests.</title>
        <authorList>
            <person name="Ng K.K.S."/>
            <person name="Kobayashi M.J."/>
            <person name="Fawcett J.A."/>
            <person name="Hatakeyama M."/>
            <person name="Paape T."/>
            <person name="Ng C.H."/>
            <person name="Ang C.C."/>
            <person name="Tnah L.H."/>
            <person name="Lee C.T."/>
            <person name="Nishiyama T."/>
            <person name="Sese J."/>
            <person name="O'Brien M.J."/>
            <person name="Copetti D."/>
            <person name="Mohd Noor M.I."/>
            <person name="Ong R.C."/>
            <person name="Putra M."/>
            <person name="Sireger I.Z."/>
            <person name="Indrioko S."/>
            <person name="Kosugi Y."/>
            <person name="Izuno A."/>
            <person name="Isagi Y."/>
            <person name="Lee S.L."/>
            <person name="Shimizu K.K."/>
        </authorList>
    </citation>
    <scope>NUCLEOTIDE SEQUENCE [LARGE SCALE GENOMIC DNA]</scope>
    <source>
        <strain evidence="1">214</strain>
    </source>
</reference>
<sequence>MLCVLLTSLVFFSHNFVLRKFEGNAEILAEVAEVLVLMLAKLNFVYVILYMDGLWLKLLGQGLVGSCSVKELQEIGSQLVQSLKNIGARETSTFDGKLAFELLSNGLFGIFIEYLYRHWTLRDMRQSHFLKLASSLGYTH</sequence>
<dbReference type="AlphaFoldDB" id="A0AAV5HTF0"/>
<name>A0AAV5HTF0_9ROSI</name>
<evidence type="ECO:0000313" key="1">
    <source>
        <dbReference type="EMBL" id="GKU89431.1"/>
    </source>
</evidence>
<protein>
    <submittedName>
        <fullName evidence="1">Uncharacterized protein</fullName>
    </submittedName>
</protein>
<organism evidence="1 2">
    <name type="scientific">Rubroshorea leprosula</name>
    <dbReference type="NCBI Taxonomy" id="152421"/>
    <lineage>
        <taxon>Eukaryota</taxon>
        <taxon>Viridiplantae</taxon>
        <taxon>Streptophyta</taxon>
        <taxon>Embryophyta</taxon>
        <taxon>Tracheophyta</taxon>
        <taxon>Spermatophyta</taxon>
        <taxon>Magnoliopsida</taxon>
        <taxon>eudicotyledons</taxon>
        <taxon>Gunneridae</taxon>
        <taxon>Pentapetalae</taxon>
        <taxon>rosids</taxon>
        <taxon>malvids</taxon>
        <taxon>Malvales</taxon>
        <taxon>Dipterocarpaceae</taxon>
        <taxon>Rubroshorea</taxon>
    </lineage>
</organism>
<accession>A0AAV5HTF0</accession>
<keyword evidence="2" id="KW-1185">Reference proteome</keyword>
<gene>
    <name evidence="1" type="ORF">SLEP1_g3568</name>
</gene>
<dbReference type="EMBL" id="BPVZ01000003">
    <property type="protein sequence ID" value="GKU89431.1"/>
    <property type="molecule type" value="Genomic_DNA"/>
</dbReference>
<comment type="caution">
    <text evidence="1">The sequence shown here is derived from an EMBL/GenBank/DDBJ whole genome shotgun (WGS) entry which is preliminary data.</text>
</comment>
<evidence type="ECO:0000313" key="2">
    <source>
        <dbReference type="Proteomes" id="UP001054252"/>
    </source>
</evidence>
<dbReference type="Proteomes" id="UP001054252">
    <property type="component" value="Unassembled WGS sequence"/>
</dbReference>